<dbReference type="SMART" id="SM00347">
    <property type="entry name" value="HTH_MARR"/>
    <property type="match status" value="1"/>
</dbReference>
<accession>A0ABW1UQB0</accession>
<reference evidence="3" key="1">
    <citation type="journal article" date="2019" name="Int. J. Syst. Evol. Microbiol.">
        <title>The Global Catalogue of Microorganisms (GCM) 10K type strain sequencing project: providing services to taxonomists for standard genome sequencing and annotation.</title>
        <authorList>
            <consortium name="The Broad Institute Genomics Platform"/>
            <consortium name="The Broad Institute Genome Sequencing Center for Infectious Disease"/>
            <person name="Wu L."/>
            <person name="Ma J."/>
        </authorList>
    </citation>
    <scope>NUCLEOTIDE SEQUENCE [LARGE SCALE GENOMIC DNA]</scope>
    <source>
        <strain evidence="3">CCM 8897</strain>
    </source>
</reference>
<name>A0ABW1UQB0_9LACO</name>
<dbReference type="SUPFAM" id="SSF46785">
    <property type="entry name" value="Winged helix' DNA-binding domain"/>
    <property type="match status" value="1"/>
</dbReference>
<feature type="domain" description="HTH marR-type" evidence="1">
    <location>
        <begin position="1"/>
        <end position="131"/>
    </location>
</feature>
<dbReference type="PANTHER" id="PTHR33164">
    <property type="entry name" value="TRANSCRIPTIONAL REGULATOR, MARR FAMILY"/>
    <property type="match status" value="1"/>
</dbReference>
<dbReference type="RefSeq" id="WP_125595813.1">
    <property type="nucleotide sequence ID" value="NZ_JBHSSM010000015.1"/>
</dbReference>
<dbReference type="Gene3D" id="1.10.10.10">
    <property type="entry name" value="Winged helix-like DNA-binding domain superfamily/Winged helix DNA-binding domain"/>
    <property type="match status" value="1"/>
</dbReference>
<dbReference type="PANTHER" id="PTHR33164:SF43">
    <property type="entry name" value="HTH-TYPE TRANSCRIPTIONAL REPRESSOR YETL"/>
    <property type="match status" value="1"/>
</dbReference>
<dbReference type="InterPro" id="IPR039422">
    <property type="entry name" value="MarR/SlyA-like"/>
</dbReference>
<sequence>MEALTAVLVDLAQQIRLVEQQLSEQLDLPISQMRLLLTLSEQTVSLAQLKTTLVLDNSTLSRQLAGLTSKGLVAVVTQADKRQRFYQLSPTGLQVQTKIEQQLRDLQEFLIGNWDQEEKRLLTTLLNRLLRSTAKLHLQESHKTSSTQGD</sequence>
<dbReference type="Proteomes" id="UP001596310">
    <property type="component" value="Unassembled WGS sequence"/>
</dbReference>
<proteinExistence type="predicted"/>
<dbReference type="InterPro" id="IPR036390">
    <property type="entry name" value="WH_DNA-bd_sf"/>
</dbReference>
<gene>
    <name evidence="2" type="ORF">ACFQHW_05215</name>
</gene>
<evidence type="ECO:0000259" key="1">
    <source>
        <dbReference type="PROSITE" id="PS50995"/>
    </source>
</evidence>
<dbReference type="PROSITE" id="PS50995">
    <property type="entry name" value="HTH_MARR_2"/>
    <property type="match status" value="1"/>
</dbReference>
<dbReference type="EMBL" id="JBHSSM010000015">
    <property type="protein sequence ID" value="MFC6314969.1"/>
    <property type="molecule type" value="Genomic_DNA"/>
</dbReference>
<organism evidence="2 3">
    <name type="scientific">Lapidilactobacillus achengensis</name>
    <dbReference type="NCBI Taxonomy" id="2486000"/>
    <lineage>
        <taxon>Bacteria</taxon>
        <taxon>Bacillati</taxon>
        <taxon>Bacillota</taxon>
        <taxon>Bacilli</taxon>
        <taxon>Lactobacillales</taxon>
        <taxon>Lactobacillaceae</taxon>
        <taxon>Lapidilactobacillus</taxon>
    </lineage>
</organism>
<dbReference type="InterPro" id="IPR000835">
    <property type="entry name" value="HTH_MarR-typ"/>
</dbReference>
<dbReference type="InterPro" id="IPR036388">
    <property type="entry name" value="WH-like_DNA-bd_sf"/>
</dbReference>
<keyword evidence="3" id="KW-1185">Reference proteome</keyword>
<dbReference type="Pfam" id="PF12802">
    <property type="entry name" value="MarR_2"/>
    <property type="match status" value="1"/>
</dbReference>
<evidence type="ECO:0000313" key="2">
    <source>
        <dbReference type="EMBL" id="MFC6314969.1"/>
    </source>
</evidence>
<evidence type="ECO:0000313" key="3">
    <source>
        <dbReference type="Proteomes" id="UP001596310"/>
    </source>
</evidence>
<protein>
    <submittedName>
        <fullName evidence="2">MarR family winged helix-turn-helix transcriptional regulator</fullName>
    </submittedName>
</protein>
<comment type="caution">
    <text evidence="2">The sequence shown here is derived from an EMBL/GenBank/DDBJ whole genome shotgun (WGS) entry which is preliminary data.</text>
</comment>